<sequence length="140" mass="14711">MVRLPRTVHAEGDHGLIAMLVGFDRQLGVAAYVGDGHNRRPAVHRGDVGRLFRLALEKAPAGSVLHAVAEEGVPMRQVAEIIAARTGLPATPVDPAQLGPFGDLLGGDQPASSAATRELLGWEPSGPTLIEDLEAGYYTS</sequence>
<dbReference type="RefSeq" id="WP_311640823.1">
    <property type="nucleotide sequence ID" value="NZ_JAVRFA010000001.1"/>
</dbReference>
<dbReference type="PANTHER" id="PTHR48079">
    <property type="entry name" value="PROTEIN YEEZ"/>
    <property type="match status" value="1"/>
</dbReference>
<comment type="caution">
    <text evidence="1">The sequence shown here is derived from an EMBL/GenBank/DDBJ whole genome shotgun (WGS) entry which is preliminary data.</text>
</comment>
<dbReference type="SUPFAM" id="SSF51735">
    <property type="entry name" value="NAD(P)-binding Rossmann-fold domains"/>
    <property type="match status" value="1"/>
</dbReference>
<dbReference type="EMBL" id="JAVRFA010000001">
    <property type="protein sequence ID" value="MDT0393367.1"/>
    <property type="molecule type" value="Genomic_DNA"/>
</dbReference>
<accession>A0ABU2PNG2</accession>
<dbReference type="InterPro" id="IPR036291">
    <property type="entry name" value="NAD(P)-bd_dom_sf"/>
</dbReference>
<dbReference type="InterPro" id="IPR051783">
    <property type="entry name" value="NAD(P)-dependent_oxidoreduct"/>
</dbReference>
<evidence type="ECO:0000313" key="1">
    <source>
        <dbReference type="EMBL" id="MDT0393367.1"/>
    </source>
</evidence>
<reference evidence="2" key="1">
    <citation type="submission" date="2023-07" db="EMBL/GenBank/DDBJ databases">
        <title>30 novel species of actinomycetes from the DSMZ collection.</title>
        <authorList>
            <person name="Nouioui I."/>
        </authorList>
    </citation>
    <scope>NUCLEOTIDE SEQUENCE [LARGE SCALE GENOMIC DNA]</scope>
    <source>
        <strain evidence="2">DSM 41636</strain>
    </source>
</reference>
<name>A0ABU2PNG2_9ACTN</name>
<evidence type="ECO:0000313" key="2">
    <source>
        <dbReference type="Proteomes" id="UP001183881"/>
    </source>
</evidence>
<gene>
    <name evidence="1" type="ORF">RM705_01390</name>
</gene>
<proteinExistence type="predicted"/>
<dbReference type="Gene3D" id="3.40.50.720">
    <property type="entry name" value="NAD(P)-binding Rossmann-like Domain"/>
    <property type="match status" value="1"/>
</dbReference>
<keyword evidence="2" id="KW-1185">Reference proteome</keyword>
<dbReference type="PANTHER" id="PTHR48079:SF6">
    <property type="entry name" value="NAD(P)-BINDING DOMAIN-CONTAINING PROTEIN-RELATED"/>
    <property type="match status" value="1"/>
</dbReference>
<protein>
    <submittedName>
        <fullName evidence="1">Uncharacterized protein</fullName>
    </submittedName>
</protein>
<organism evidence="1 2">
    <name type="scientific">Streptomyces edwardsiae</name>
    <dbReference type="NCBI Taxonomy" id="3075527"/>
    <lineage>
        <taxon>Bacteria</taxon>
        <taxon>Bacillati</taxon>
        <taxon>Actinomycetota</taxon>
        <taxon>Actinomycetes</taxon>
        <taxon>Kitasatosporales</taxon>
        <taxon>Streptomycetaceae</taxon>
        <taxon>Streptomyces</taxon>
    </lineage>
</organism>
<dbReference type="Proteomes" id="UP001183881">
    <property type="component" value="Unassembled WGS sequence"/>
</dbReference>